<comment type="catalytic activity">
    <reaction evidence="3">
        <text>3'-dephospho-CoA + ATP = ADP + CoA + H(+)</text>
        <dbReference type="Rhea" id="RHEA:18245"/>
        <dbReference type="ChEBI" id="CHEBI:15378"/>
        <dbReference type="ChEBI" id="CHEBI:30616"/>
        <dbReference type="ChEBI" id="CHEBI:57287"/>
        <dbReference type="ChEBI" id="CHEBI:57328"/>
        <dbReference type="ChEBI" id="CHEBI:456216"/>
        <dbReference type="EC" id="2.7.1.24"/>
    </reaction>
</comment>
<keyword evidence="3 5" id="KW-0418">Kinase</keyword>
<feature type="binding site" evidence="3">
    <location>
        <begin position="12"/>
        <end position="17"/>
    </location>
    <ligand>
        <name>ATP</name>
        <dbReference type="ChEBI" id="CHEBI:30616"/>
    </ligand>
</feature>
<evidence type="ECO:0000313" key="5">
    <source>
        <dbReference type="EMBL" id="OLR54828.1"/>
    </source>
</evidence>
<comment type="caution">
    <text evidence="5">The sequence shown here is derived from an EMBL/GenBank/DDBJ whole genome shotgun (WGS) entry which is preliminary data.</text>
</comment>
<dbReference type="GO" id="GO:0015937">
    <property type="term" value="P:coenzyme A biosynthetic process"/>
    <property type="evidence" value="ECO:0007669"/>
    <property type="project" value="UniProtKB-UniRule"/>
</dbReference>
<dbReference type="AlphaFoldDB" id="A0A1Q9JF51"/>
<dbReference type="OrthoDB" id="9768127at2"/>
<comment type="function">
    <text evidence="3">Catalyzes the phosphorylation of the 3'-hydroxyl group of dephosphocoenzyme A to form coenzyme A.</text>
</comment>
<dbReference type="GO" id="GO:0005737">
    <property type="term" value="C:cytoplasm"/>
    <property type="evidence" value="ECO:0007669"/>
    <property type="project" value="UniProtKB-SubCell"/>
</dbReference>
<keyword evidence="1 3" id="KW-0547">Nucleotide-binding</keyword>
<evidence type="ECO:0000256" key="4">
    <source>
        <dbReference type="NCBIfam" id="TIGR00152"/>
    </source>
</evidence>
<dbReference type="CDD" id="cd02022">
    <property type="entry name" value="DPCK"/>
    <property type="match status" value="1"/>
</dbReference>
<dbReference type="InterPro" id="IPR001977">
    <property type="entry name" value="Depp_CoAkinase"/>
</dbReference>
<accession>A0A1Q9JF51</accession>
<dbReference type="Proteomes" id="UP000187404">
    <property type="component" value="Unassembled WGS sequence"/>
</dbReference>
<comment type="subcellular location">
    <subcellularLocation>
        <location evidence="3">Cytoplasm</location>
    </subcellularLocation>
</comment>
<dbReference type="GO" id="GO:0005524">
    <property type="term" value="F:ATP binding"/>
    <property type="evidence" value="ECO:0007669"/>
    <property type="project" value="UniProtKB-UniRule"/>
</dbReference>
<dbReference type="RefSeq" id="WP_075711847.1">
    <property type="nucleotide sequence ID" value="NZ_MJIE01000001.1"/>
</dbReference>
<comment type="similarity">
    <text evidence="3">Belongs to the CoaE family.</text>
</comment>
<dbReference type="Pfam" id="PF01121">
    <property type="entry name" value="CoaE"/>
    <property type="match status" value="1"/>
</dbReference>
<evidence type="ECO:0000313" key="6">
    <source>
        <dbReference type="Proteomes" id="UP000187404"/>
    </source>
</evidence>
<keyword evidence="3" id="KW-0963">Cytoplasm</keyword>
<evidence type="ECO:0000256" key="1">
    <source>
        <dbReference type="ARBA" id="ARBA00022741"/>
    </source>
</evidence>
<dbReference type="NCBIfam" id="TIGR00152">
    <property type="entry name" value="dephospho-CoA kinase"/>
    <property type="match status" value="1"/>
</dbReference>
<dbReference type="EC" id="2.7.1.24" evidence="3 4"/>
<dbReference type="HAMAP" id="MF_00376">
    <property type="entry name" value="Dephospho_CoA_kinase"/>
    <property type="match status" value="1"/>
</dbReference>
<protein>
    <recommendedName>
        <fullName evidence="3 4">Dephospho-CoA kinase</fullName>
        <ecNumber evidence="3 4">2.7.1.24</ecNumber>
    </recommendedName>
    <alternativeName>
        <fullName evidence="3">Dephosphocoenzyme A kinase</fullName>
    </alternativeName>
</protein>
<dbReference type="STRING" id="1261640.BHK98_01260"/>
<dbReference type="PROSITE" id="PS51219">
    <property type="entry name" value="DPCK"/>
    <property type="match status" value="1"/>
</dbReference>
<gene>
    <name evidence="3" type="primary">coaE</name>
    <name evidence="5" type="ORF">BHK98_01260</name>
</gene>
<keyword evidence="6" id="KW-1185">Reference proteome</keyword>
<reference evidence="5 6" key="1">
    <citation type="journal article" date="2016" name="Appl. Environ. Microbiol.">
        <title>Function and Phylogeny of Bacterial Butyryl Coenzyme A:Acetate Transferases and Their Diversity in the Proximal Colon of Swine.</title>
        <authorList>
            <person name="Trachsel J."/>
            <person name="Bayles D.O."/>
            <person name="Looft T."/>
            <person name="Levine U.Y."/>
            <person name="Allen H.K."/>
        </authorList>
    </citation>
    <scope>NUCLEOTIDE SEQUENCE [LARGE SCALE GENOMIC DNA]</scope>
    <source>
        <strain evidence="5 6">68-3-10</strain>
    </source>
</reference>
<proteinExistence type="inferred from homology"/>
<dbReference type="Gene3D" id="3.40.50.300">
    <property type="entry name" value="P-loop containing nucleotide triphosphate hydrolases"/>
    <property type="match status" value="1"/>
</dbReference>
<dbReference type="InterPro" id="IPR027417">
    <property type="entry name" value="P-loop_NTPase"/>
</dbReference>
<dbReference type="EMBL" id="MJIE01000001">
    <property type="protein sequence ID" value="OLR54828.1"/>
    <property type="molecule type" value="Genomic_DNA"/>
</dbReference>
<sequence length="197" mass="22026">MRKIIGITGGIGTGKSTVSAYLKEQGYPVIDADQIARKVTEKGSVTLAELARNFGTGILDRDGGLDRRRMAELAFSSPENKARLEAIVTARVIAETAERIRELRQEDGPTAFLDAPILYETGADVLVDEVWLITADESVRIRRAAERDGCGEAEIRRRIRNQMSEEEKFCRADYVIDNSDGLEQLYTRIRALIKKHD</sequence>
<name>A0A1Q9JF51_9FIRM</name>
<comment type="pathway">
    <text evidence="3">Cofactor biosynthesis; coenzyme A biosynthesis; CoA from (R)-pantothenate: step 5/5.</text>
</comment>
<evidence type="ECO:0000256" key="3">
    <source>
        <dbReference type="HAMAP-Rule" id="MF_00376"/>
    </source>
</evidence>
<keyword evidence="3" id="KW-0808">Transferase</keyword>
<dbReference type="PANTHER" id="PTHR10695">
    <property type="entry name" value="DEPHOSPHO-COA KINASE-RELATED"/>
    <property type="match status" value="1"/>
</dbReference>
<keyword evidence="3" id="KW-0173">Coenzyme A biosynthesis</keyword>
<organism evidence="5 6">
    <name type="scientific">Hornefia porci</name>
    <dbReference type="NCBI Taxonomy" id="2652292"/>
    <lineage>
        <taxon>Bacteria</taxon>
        <taxon>Bacillati</taxon>
        <taxon>Bacillota</taxon>
        <taxon>Clostridia</taxon>
        <taxon>Peptostreptococcales</taxon>
        <taxon>Anaerovoracaceae</taxon>
        <taxon>Hornefia</taxon>
    </lineage>
</organism>
<dbReference type="PANTHER" id="PTHR10695:SF46">
    <property type="entry name" value="BIFUNCTIONAL COENZYME A SYNTHASE-RELATED"/>
    <property type="match status" value="1"/>
</dbReference>
<dbReference type="UniPathway" id="UPA00241">
    <property type="reaction ID" value="UER00356"/>
</dbReference>
<keyword evidence="2 3" id="KW-0067">ATP-binding</keyword>
<dbReference type="GO" id="GO:0004140">
    <property type="term" value="F:dephospho-CoA kinase activity"/>
    <property type="evidence" value="ECO:0007669"/>
    <property type="project" value="UniProtKB-UniRule"/>
</dbReference>
<dbReference type="SUPFAM" id="SSF52540">
    <property type="entry name" value="P-loop containing nucleoside triphosphate hydrolases"/>
    <property type="match status" value="1"/>
</dbReference>
<evidence type="ECO:0000256" key="2">
    <source>
        <dbReference type="ARBA" id="ARBA00022840"/>
    </source>
</evidence>